<dbReference type="AlphaFoldDB" id="A0A3B3QZC9"/>
<sequence length="740" mass="83922">MSSEEHTTTVCENGAILEETLDGSYTEGFSGVDGVAGHSVAQTQTDLLLLEDKETQTSAPIVMWMDDPRSHVKGKHAALQDQDEKVTPFLQFNRQAAARISTSPTLRRMRSSVRRPVKAIQDHTRGNGTQEESVTCESPVPGNAFSPQYKHGFLLPEPSSCPEPGVRPNGEQDNQPAVSPMESTNRSGRCHTLDNSLIQQRKTSCSVTKPICGTPEVEEHLNQAKDPSQERLEERRRSSVVISLPGLDVSPGDLFVSNGAAGILSSTISDTKKSKWPFTRRVVAKGKEGSVSDVMKHLSTMQVEDWRDTELQTYKDCSLEGFLKIHGCKGKLEGGDQDHRREEAVWELFTSECVYFLDQLMVLKQVFLVSLANLQENDCLQDVDPWKLFANLNELCLVSFGFLTSFLRVIKQSWDIPVTAASPELADLLVKGFKDSICHCQQKYCLNYSTTTFYVDSLKHREDFKAYVKWCESHPDCRRLQLKDLQVAPLQRLTRYPLLLRNICKRSSSEEQSRAVEAVVEIVDRSIQELEGKVKWLDNYHNIQRLKECLIWPQVWERNKRGFVPENLKHLLKVATLDNLITHRNMLFEGKVSVIEQSKVREVHLFLFEEFLLITKVKRNKKHQRPIGLDSNPLRPALSQELQDGCTFMVLDQPISLDRLQLRNVDQLNATASGLPNTFVILHLNRYQQCVGVYILQAGSETLKKCWMSEIEGAVAALQRQDSQQPRVRYSAQWLESSQI</sequence>
<feature type="region of interest" description="Disordered" evidence="1">
    <location>
        <begin position="122"/>
        <end position="141"/>
    </location>
</feature>
<dbReference type="STRING" id="1676925.ENSPKIP00000010990"/>
<dbReference type="InterPro" id="IPR001849">
    <property type="entry name" value="PH_domain"/>
</dbReference>
<dbReference type="Gene3D" id="1.20.900.10">
    <property type="entry name" value="Dbl homology (DH) domain"/>
    <property type="match status" value="1"/>
</dbReference>
<feature type="compositionally biased region" description="Polar residues" evidence="1">
    <location>
        <begin position="171"/>
        <end position="189"/>
    </location>
</feature>
<dbReference type="Ensembl" id="ENSPKIT00000035129.1">
    <property type="protein sequence ID" value="ENSPKIP00000010990.1"/>
    <property type="gene ID" value="ENSPKIG00000025485.1"/>
</dbReference>
<dbReference type="GeneID" id="111842393"/>
<dbReference type="GO" id="GO:0007266">
    <property type="term" value="P:Rho protein signal transduction"/>
    <property type="evidence" value="ECO:0007669"/>
    <property type="project" value="TreeGrafter"/>
</dbReference>
<dbReference type="InterPro" id="IPR040181">
    <property type="entry name" value="PKHG5/7"/>
</dbReference>
<feature type="domain" description="DH" evidence="3">
    <location>
        <begin position="340"/>
        <end position="533"/>
    </location>
</feature>
<dbReference type="SUPFAM" id="SSF48065">
    <property type="entry name" value="DBL homology domain (DH-domain)"/>
    <property type="match status" value="1"/>
</dbReference>
<dbReference type="SMART" id="SM00233">
    <property type="entry name" value="PH"/>
    <property type="match status" value="1"/>
</dbReference>
<dbReference type="Pfam" id="PF00621">
    <property type="entry name" value="RhoGEF"/>
    <property type="match status" value="1"/>
</dbReference>
<proteinExistence type="predicted"/>
<dbReference type="CDD" id="cd13245">
    <property type="entry name" value="PH_PLEKHG7"/>
    <property type="match status" value="1"/>
</dbReference>
<dbReference type="GO" id="GO:0005085">
    <property type="term" value="F:guanyl-nucleotide exchange factor activity"/>
    <property type="evidence" value="ECO:0007669"/>
    <property type="project" value="InterPro"/>
</dbReference>
<protein>
    <submittedName>
        <fullName evidence="4">Pleckstrin homology domain containing, family G (with RhoGef domain) member 7</fullName>
    </submittedName>
</protein>
<dbReference type="CTD" id="440107"/>
<dbReference type="InterPro" id="IPR055251">
    <property type="entry name" value="SOS1_NGEF_PH"/>
</dbReference>
<name>A0A3B3QZC9_9TELE</name>
<dbReference type="InterPro" id="IPR035899">
    <property type="entry name" value="DBL_dom_sf"/>
</dbReference>
<dbReference type="SMART" id="SM00325">
    <property type="entry name" value="RhoGEF"/>
    <property type="match status" value="1"/>
</dbReference>
<dbReference type="Pfam" id="PF15720">
    <property type="entry name" value="DUF4675"/>
    <property type="match status" value="1"/>
</dbReference>
<dbReference type="Proteomes" id="UP000261540">
    <property type="component" value="Unplaced"/>
</dbReference>
<evidence type="ECO:0000313" key="4">
    <source>
        <dbReference type="Ensembl" id="ENSPKIP00000010990.1"/>
    </source>
</evidence>
<accession>A0A3B3QZC9</accession>
<dbReference type="InterPro" id="IPR000219">
    <property type="entry name" value="DH_dom"/>
</dbReference>
<evidence type="ECO:0000259" key="2">
    <source>
        <dbReference type="PROSITE" id="PS50003"/>
    </source>
</evidence>
<dbReference type="InterPro" id="IPR011993">
    <property type="entry name" value="PH-like_dom_sf"/>
</dbReference>
<dbReference type="PANTHER" id="PTHR13217:SF6">
    <property type="entry name" value="PLECKSTRIN HOMOLOGY DOMAIN-CONTAINING FAMILY G MEMBER 7"/>
    <property type="match status" value="1"/>
</dbReference>
<evidence type="ECO:0000256" key="1">
    <source>
        <dbReference type="SAM" id="MobiDB-lite"/>
    </source>
</evidence>
<dbReference type="PROSITE" id="PS50010">
    <property type="entry name" value="DH_2"/>
    <property type="match status" value="1"/>
</dbReference>
<reference evidence="4" key="2">
    <citation type="submission" date="2025-09" db="UniProtKB">
        <authorList>
            <consortium name="Ensembl"/>
        </authorList>
    </citation>
    <scope>IDENTIFICATION</scope>
</reference>
<reference evidence="4" key="1">
    <citation type="submission" date="2025-08" db="UniProtKB">
        <authorList>
            <consortium name="Ensembl"/>
        </authorList>
    </citation>
    <scope>IDENTIFICATION</scope>
</reference>
<keyword evidence="5" id="KW-1185">Reference proteome</keyword>
<organism evidence="4 5">
    <name type="scientific">Paramormyrops kingsleyae</name>
    <dbReference type="NCBI Taxonomy" id="1676925"/>
    <lineage>
        <taxon>Eukaryota</taxon>
        <taxon>Metazoa</taxon>
        <taxon>Chordata</taxon>
        <taxon>Craniata</taxon>
        <taxon>Vertebrata</taxon>
        <taxon>Euteleostomi</taxon>
        <taxon>Actinopterygii</taxon>
        <taxon>Neopterygii</taxon>
        <taxon>Teleostei</taxon>
        <taxon>Osteoglossocephala</taxon>
        <taxon>Osteoglossomorpha</taxon>
        <taxon>Osteoglossiformes</taxon>
        <taxon>Mormyridae</taxon>
        <taxon>Paramormyrops</taxon>
    </lineage>
</organism>
<dbReference type="SUPFAM" id="SSF50729">
    <property type="entry name" value="PH domain-like"/>
    <property type="match status" value="1"/>
</dbReference>
<feature type="domain" description="PH" evidence="2">
    <location>
        <begin position="585"/>
        <end position="716"/>
    </location>
</feature>
<feature type="compositionally biased region" description="Polar residues" evidence="1">
    <location>
        <begin position="126"/>
        <end position="136"/>
    </location>
</feature>
<dbReference type="Pfam" id="PF22697">
    <property type="entry name" value="SOS1_NGEF_PH"/>
    <property type="match status" value="1"/>
</dbReference>
<evidence type="ECO:0000259" key="3">
    <source>
        <dbReference type="PROSITE" id="PS50010"/>
    </source>
</evidence>
<dbReference type="RefSeq" id="XP_023664725.1">
    <property type="nucleotide sequence ID" value="XM_023808957.2"/>
</dbReference>
<dbReference type="PANTHER" id="PTHR13217">
    <property type="entry name" value="PLECKSTRIN HOMOLOGY DOMAIN-CONTAINING FAMILY G MEMBER 7"/>
    <property type="match status" value="1"/>
</dbReference>
<dbReference type="GeneTree" id="ENSGT00510000046843"/>
<dbReference type="Gene3D" id="2.30.29.30">
    <property type="entry name" value="Pleckstrin-homology domain (PH domain)/Phosphotyrosine-binding domain (PTB)"/>
    <property type="match status" value="1"/>
</dbReference>
<dbReference type="PROSITE" id="PS50003">
    <property type="entry name" value="PH_DOMAIN"/>
    <property type="match status" value="1"/>
</dbReference>
<evidence type="ECO:0000313" key="5">
    <source>
        <dbReference type="Proteomes" id="UP000261540"/>
    </source>
</evidence>
<feature type="region of interest" description="Disordered" evidence="1">
    <location>
        <begin position="159"/>
        <end position="189"/>
    </location>
</feature>